<name>A0ABD1A5L1_CARAN</name>
<evidence type="ECO:0000313" key="2">
    <source>
        <dbReference type="Proteomes" id="UP001558713"/>
    </source>
</evidence>
<reference evidence="1 2" key="1">
    <citation type="submission" date="2024-04" db="EMBL/GenBank/DDBJ databases">
        <title>Genome assembly C_amara_ONT_v2.</title>
        <authorList>
            <person name="Yant L."/>
            <person name="Moore C."/>
            <person name="Slenker M."/>
        </authorList>
    </citation>
    <scope>NUCLEOTIDE SEQUENCE [LARGE SCALE GENOMIC DNA]</scope>
    <source>
        <tissue evidence="1">Leaf</tissue>
    </source>
</reference>
<sequence length="120" mass="13410">MSTPTFLEDGTPVVQAPPSVILKASELWKGYIVAQFHGLSPPLLKIYNDLNPIWDKYTTTGLEGRPVLKPFLQANSHFSSRTPPTGQRVSTSLFPSSMIFKPGSVKKARQKLREKHQFLS</sequence>
<dbReference type="Proteomes" id="UP001558713">
    <property type="component" value="Unassembled WGS sequence"/>
</dbReference>
<gene>
    <name evidence="1" type="ORF">V5N11_014811</name>
</gene>
<keyword evidence="2" id="KW-1185">Reference proteome</keyword>
<comment type="caution">
    <text evidence="1">The sequence shown here is derived from an EMBL/GenBank/DDBJ whole genome shotgun (WGS) entry which is preliminary data.</text>
</comment>
<proteinExistence type="predicted"/>
<accession>A0ABD1A5L1</accession>
<protein>
    <submittedName>
        <fullName evidence="1">Uncharacterized protein</fullName>
    </submittedName>
</protein>
<organism evidence="1 2">
    <name type="scientific">Cardamine amara subsp. amara</name>
    <dbReference type="NCBI Taxonomy" id="228776"/>
    <lineage>
        <taxon>Eukaryota</taxon>
        <taxon>Viridiplantae</taxon>
        <taxon>Streptophyta</taxon>
        <taxon>Embryophyta</taxon>
        <taxon>Tracheophyta</taxon>
        <taxon>Spermatophyta</taxon>
        <taxon>Magnoliopsida</taxon>
        <taxon>eudicotyledons</taxon>
        <taxon>Gunneridae</taxon>
        <taxon>Pentapetalae</taxon>
        <taxon>rosids</taxon>
        <taxon>malvids</taxon>
        <taxon>Brassicales</taxon>
        <taxon>Brassicaceae</taxon>
        <taxon>Cardamineae</taxon>
        <taxon>Cardamine</taxon>
    </lineage>
</organism>
<dbReference type="AlphaFoldDB" id="A0ABD1A5L1"/>
<dbReference type="EMBL" id="JBANAX010000583">
    <property type="protein sequence ID" value="KAL1201848.1"/>
    <property type="molecule type" value="Genomic_DNA"/>
</dbReference>
<evidence type="ECO:0000313" key="1">
    <source>
        <dbReference type="EMBL" id="KAL1201848.1"/>
    </source>
</evidence>